<name>A0AAW5MWU5_9ESCH</name>
<evidence type="ECO:0000256" key="1">
    <source>
        <dbReference type="SAM" id="MobiDB-lite"/>
    </source>
</evidence>
<feature type="compositionally biased region" description="Low complexity" evidence="1">
    <location>
        <begin position="1"/>
        <end position="12"/>
    </location>
</feature>
<accession>A0AAW5MWU5</accession>
<gene>
    <name evidence="2" type="ORF">NVV43_26515</name>
</gene>
<evidence type="ECO:0000313" key="3">
    <source>
        <dbReference type="Proteomes" id="UP001206878"/>
    </source>
</evidence>
<dbReference type="AlphaFoldDB" id="A0AAW5MWU5"/>
<proteinExistence type="predicted"/>
<protein>
    <submittedName>
        <fullName evidence="2">Uncharacterized protein</fullName>
    </submittedName>
</protein>
<sequence>FMAPSTSAAASSVGADDVNPEVSDIPPAQ</sequence>
<dbReference type="EMBL" id="JANPXH010000755">
    <property type="protein sequence ID" value="MCR6679045.1"/>
    <property type="molecule type" value="Genomic_DNA"/>
</dbReference>
<feature type="region of interest" description="Disordered" evidence="1">
    <location>
        <begin position="1"/>
        <end position="29"/>
    </location>
</feature>
<dbReference type="Proteomes" id="UP001206878">
    <property type="component" value="Unassembled WGS sequence"/>
</dbReference>
<reference evidence="2" key="1">
    <citation type="submission" date="2022-07" db="EMBL/GenBank/DDBJ databases">
        <title>Diversity of ethanolamine utilization by human commensal Escherichia coli.</title>
        <authorList>
            <person name="Jubelin G."/>
        </authorList>
    </citation>
    <scope>NUCLEOTIDE SEQUENCE</scope>
    <source>
        <strain evidence="2">S1</strain>
    </source>
</reference>
<evidence type="ECO:0000313" key="2">
    <source>
        <dbReference type="EMBL" id="MCR6679045.1"/>
    </source>
</evidence>
<organism evidence="2 3">
    <name type="scientific">Escherichia marmotae</name>
    <dbReference type="NCBI Taxonomy" id="1499973"/>
    <lineage>
        <taxon>Bacteria</taxon>
        <taxon>Pseudomonadati</taxon>
        <taxon>Pseudomonadota</taxon>
        <taxon>Gammaproteobacteria</taxon>
        <taxon>Enterobacterales</taxon>
        <taxon>Enterobacteriaceae</taxon>
        <taxon>Escherichia</taxon>
    </lineage>
</organism>
<comment type="caution">
    <text evidence="2">The sequence shown here is derived from an EMBL/GenBank/DDBJ whole genome shotgun (WGS) entry which is preliminary data.</text>
</comment>
<feature type="non-terminal residue" evidence="2">
    <location>
        <position position="1"/>
    </location>
</feature>